<dbReference type="GO" id="GO:0046872">
    <property type="term" value="F:metal ion binding"/>
    <property type="evidence" value="ECO:0007669"/>
    <property type="project" value="InterPro"/>
</dbReference>
<name>A0A1G2S943_9BACT</name>
<proteinExistence type="predicted"/>
<dbReference type="Proteomes" id="UP000179118">
    <property type="component" value="Unassembled WGS sequence"/>
</dbReference>
<gene>
    <name evidence="3" type="ORF">A3D51_02415</name>
</gene>
<evidence type="ECO:0000313" key="3">
    <source>
        <dbReference type="EMBL" id="OHA81604.1"/>
    </source>
</evidence>
<evidence type="ECO:0000259" key="2">
    <source>
        <dbReference type="PROSITE" id="PS50975"/>
    </source>
</evidence>
<dbReference type="GO" id="GO:0005524">
    <property type="term" value="F:ATP binding"/>
    <property type="evidence" value="ECO:0007669"/>
    <property type="project" value="UniProtKB-UniRule"/>
</dbReference>
<evidence type="ECO:0000313" key="4">
    <source>
        <dbReference type="Proteomes" id="UP000179118"/>
    </source>
</evidence>
<dbReference type="EMBL" id="MHUT01000006">
    <property type="protein sequence ID" value="OHA81604.1"/>
    <property type="molecule type" value="Genomic_DNA"/>
</dbReference>
<evidence type="ECO:0000256" key="1">
    <source>
        <dbReference type="PROSITE-ProRule" id="PRU00409"/>
    </source>
</evidence>
<dbReference type="SUPFAM" id="SSF56059">
    <property type="entry name" value="Glutathione synthetase ATP-binding domain-like"/>
    <property type="match status" value="1"/>
</dbReference>
<reference evidence="3 4" key="1">
    <citation type="journal article" date="2016" name="Nat. Commun.">
        <title>Thousands of microbial genomes shed light on interconnected biogeochemical processes in an aquifer system.</title>
        <authorList>
            <person name="Anantharaman K."/>
            <person name="Brown C.T."/>
            <person name="Hug L.A."/>
            <person name="Sharon I."/>
            <person name="Castelle C.J."/>
            <person name="Probst A.J."/>
            <person name="Thomas B.C."/>
            <person name="Singh A."/>
            <person name="Wilkins M.J."/>
            <person name="Karaoz U."/>
            <person name="Brodie E.L."/>
            <person name="Williams K.H."/>
            <person name="Hubbard S.S."/>
            <person name="Banfield J.F."/>
        </authorList>
    </citation>
    <scope>NUCLEOTIDE SEQUENCE [LARGE SCALE GENOMIC DNA]</scope>
</reference>
<feature type="domain" description="ATP-grasp" evidence="2">
    <location>
        <begin position="109"/>
        <end position="332"/>
    </location>
</feature>
<sequence length="344" mass="39961">MTKKLFILLDYRNTFYSSTKEVAGSMNTSELKRLFKNRGYSVEIERFSNVDFHSDKYAGSFVLYQSAEDPDLRYKDYIEDILLGLKINKAILIPDFYKFRAHHNKVFMEILRDSSRFPLIQNIISEKYGTFDEFEGSFSGNRLPIVIKPGSGSKGSGVRLVRSKKEALHASRYIARSYSFINLKRFFNGILSGKGFKSISNYRRKFIVQNFISDLSHDYKILIYDNRFYVLRRGNRPGDFRASGSGILSFPEEVPDDLLNFADKVFTFFNVPFISIDVAIRDNEYFLIEFQFLSFGQYAVEHSSFFFRKGTLGWEKISEHPNPERIFVDAVDTYIKKQSQAKGS</sequence>
<keyword evidence="1" id="KW-0067">ATP-binding</keyword>
<keyword evidence="1" id="KW-0547">Nucleotide-binding</keyword>
<accession>A0A1G2S943</accession>
<dbReference type="InterPro" id="IPR011761">
    <property type="entry name" value="ATP-grasp"/>
</dbReference>
<protein>
    <recommendedName>
        <fullName evidence="2">ATP-grasp domain-containing protein</fullName>
    </recommendedName>
</protein>
<comment type="caution">
    <text evidence="3">The sequence shown here is derived from an EMBL/GenBank/DDBJ whole genome shotgun (WGS) entry which is preliminary data.</text>
</comment>
<dbReference type="Gene3D" id="3.30.470.20">
    <property type="entry name" value="ATP-grasp fold, B domain"/>
    <property type="match status" value="1"/>
</dbReference>
<dbReference type="PROSITE" id="PS50975">
    <property type="entry name" value="ATP_GRASP"/>
    <property type="match status" value="1"/>
</dbReference>
<organism evidence="3 4">
    <name type="scientific">Candidatus Yonathbacteria bacterium RIFCSPHIGHO2_02_FULL_44_14</name>
    <dbReference type="NCBI Taxonomy" id="1802724"/>
    <lineage>
        <taxon>Bacteria</taxon>
        <taxon>Candidatus Yonathiibacteriota</taxon>
    </lineage>
</organism>
<dbReference type="AlphaFoldDB" id="A0A1G2S943"/>